<dbReference type="GO" id="GO:0005739">
    <property type="term" value="C:mitochondrion"/>
    <property type="evidence" value="ECO:0007669"/>
    <property type="project" value="TreeGrafter"/>
</dbReference>
<dbReference type="OrthoDB" id="1882346at2759"/>
<dbReference type="AlphaFoldDB" id="C4JVF2"/>
<keyword evidence="4" id="KW-1185">Reference proteome</keyword>
<feature type="repeat" description="PPR" evidence="1">
    <location>
        <begin position="500"/>
        <end position="534"/>
    </location>
</feature>
<dbReference type="Proteomes" id="UP000002058">
    <property type="component" value="Unassembled WGS sequence"/>
</dbReference>
<evidence type="ECO:0008006" key="5">
    <source>
        <dbReference type="Google" id="ProtNLM"/>
    </source>
</evidence>
<dbReference type="InterPro" id="IPR011990">
    <property type="entry name" value="TPR-like_helical_dom_sf"/>
</dbReference>
<proteinExistence type="predicted"/>
<dbReference type="GO" id="GO:0007005">
    <property type="term" value="P:mitochondrion organization"/>
    <property type="evidence" value="ECO:0007669"/>
    <property type="project" value="TreeGrafter"/>
</dbReference>
<gene>
    <name evidence="3" type="ORF">UREG_06544</name>
</gene>
<protein>
    <recommendedName>
        <fullName evidence="5">Pentacotripeptide-repeat region of PRORP domain-containing protein</fullName>
    </recommendedName>
</protein>
<dbReference type="EMBL" id="CH476618">
    <property type="protein sequence ID" value="EEP81679.1"/>
    <property type="molecule type" value="Genomic_DNA"/>
</dbReference>
<dbReference type="Pfam" id="PF13812">
    <property type="entry name" value="PPR_3"/>
    <property type="match status" value="1"/>
</dbReference>
<dbReference type="InterPro" id="IPR002885">
    <property type="entry name" value="PPR_rpt"/>
</dbReference>
<dbReference type="PANTHER" id="PTHR47934:SF6">
    <property type="entry name" value="MITOCHONDRIAL GROUP I INTRON SPLICING FACTOR CCM1-RELATED"/>
    <property type="match status" value="1"/>
</dbReference>
<reference evidence="4" key="1">
    <citation type="journal article" date="2009" name="Genome Res.">
        <title>Comparative genomic analyses of the human fungal pathogens Coccidioides and their relatives.</title>
        <authorList>
            <person name="Sharpton T.J."/>
            <person name="Stajich J.E."/>
            <person name="Rounsley S.D."/>
            <person name="Gardner M.J."/>
            <person name="Wortman J.R."/>
            <person name="Jordar V.S."/>
            <person name="Maiti R."/>
            <person name="Kodira C.D."/>
            <person name="Neafsey D.E."/>
            <person name="Zeng Q."/>
            <person name="Hung C.-Y."/>
            <person name="McMahan C."/>
            <person name="Muszewska A."/>
            <person name="Grynberg M."/>
            <person name="Mandel M.A."/>
            <person name="Kellner E.M."/>
            <person name="Barker B.M."/>
            <person name="Galgiani J.N."/>
            <person name="Orbach M.J."/>
            <person name="Kirkland T.N."/>
            <person name="Cole G.T."/>
            <person name="Henn M.R."/>
            <person name="Birren B.W."/>
            <person name="Taylor J.W."/>
        </authorList>
    </citation>
    <scope>NUCLEOTIDE SEQUENCE [LARGE SCALE GENOMIC DNA]</scope>
    <source>
        <strain evidence="4">UAMH 1704</strain>
    </source>
</reference>
<dbReference type="NCBIfam" id="TIGR00756">
    <property type="entry name" value="PPR"/>
    <property type="match status" value="1"/>
</dbReference>
<dbReference type="GO" id="GO:0003729">
    <property type="term" value="F:mRNA binding"/>
    <property type="evidence" value="ECO:0007669"/>
    <property type="project" value="TreeGrafter"/>
</dbReference>
<sequence>MLERAARCIETVGQQIFLCSQSPLRSQRILRSNFWHHSAVDIDIPFWCFGFLSSQHSPGETDRVGGGHRISSDHFSYLEFLYPPRTRSFARSYLRTRNLHKTTNVRRRKRFSYRGFASSTDAVEGSITVSEAPSRNVDNKAVLAELRRLLKNEYQPDYSKAWKLFQAAGSPAELSSQMLAYLSASDKRSDASRTKVLFDGIPVSKRKAKDYLCAIKTALIWNFEDFDVKDIYNEAASRNEEELCWGFTIALLVNRRNWHDALEIWNNRPNSAPDSEKQVESAELSELPGLPNRVISLLKDIQNAQLHKDAPGLMDLIRFMVNHVVSSQKFMTEMSTKSMLSLFELLDSLQLHETRFYFQGISTLQSLCLRPAHSRSMLLYRNFRWRLPEERVPQPMLNRFLKNLSALKISKGVDYLLDEYRLLYGKPSPEAYRYGLTTFARLGKESEVNRLFRSYVEDFGVPSDLKLLSPLLYVHARLGQVKETQEQLDRLSKDFDVSPNVICWNILLTAHAKSEDLTGAITTFKTMIQNEITPDTHTFGILMGLLANKGDVDAVINLFNFAKQNKVRISCALIDGIVEALCNNRRYSDAEKVANEALHLDFSGSLTRMWNVLLWNYAFIPDIDSVSRIQGQMQQEGIEFDGMTYAALMLSLVRIGKLESARQILAKLHRSRRTHITELHYAILLHGYLKEKNRDMILVLYKEMAARFETLGLSGNLSMLRANISRDLQRFREKGGIYSDDSVDLSRAERLLDVIIENFDVSMLATKQPQPGAKRRSVRSAFPSAYYEPLVLAYGSQGEFQKANNLVDKYHLNMKRLALETQSSSLQFLHAEMTNYMRQGKHDKVDVCWKKAVEDTKRVARPTDLKTLMDRSHNTPEISDLSRSHHQETSSHDADSGILPSYRFALSRCISVVMQSLSYRNLHSKIAQVIAEVEKIGFALTTFNWSLYIKLLCTSRRPVDQFLAFTLFEEKFISNFISWAHIKRGYTKRPVKAPAGLDYLERRIAPLQRHQVLGKAGRQAWAQIQPDSMQPTYLTMLYLASALIDFRSRSIASGEGEMDQLLSKAPQTVNAVAKLPFLREKFQGLILRGRRDIEEELGPEPVKTTDHVVWTGGVLGVDGETRIDTSPMVMEPEDVTPSDHAKPHRRREYVSMPGEDFSEPDADMLETMLAEDAEWKATHFKPGAPFEIEPAERVLEAQDELDLESESRLEVQQGEE</sequence>
<dbReference type="PANTHER" id="PTHR47934">
    <property type="entry name" value="PENTATRICOPEPTIDE REPEAT-CONTAINING PROTEIN PET309, MITOCHONDRIAL"/>
    <property type="match status" value="1"/>
</dbReference>
<evidence type="ECO:0000256" key="2">
    <source>
        <dbReference type="SAM" id="MobiDB-lite"/>
    </source>
</evidence>
<dbReference type="InParanoid" id="C4JVF2"/>
<evidence type="ECO:0000313" key="4">
    <source>
        <dbReference type="Proteomes" id="UP000002058"/>
    </source>
</evidence>
<name>C4JVF2_UNCRE</name>
<organism evidence="3 4">
    <name type="scientific">Uncinocarpus reesii (strain UAMH 1704)</name>
    <dbReference type="NCBI Taxonomy" id="336963"/>
    <lineage>
        <taxon>Eukaryota</taxon>
        <taxon>Fungi</taxon>
        <taxon>Dikarya</taxon>
        <taxon>Ascomycota</taxon>
        <taxon>Pezizomycotina</taxon>
        <taxon>Eurotiomycetes</taxon>
        <taxon>Eurotiomycetidae</taxon>
        <taxon>Onygenales</taxon>
        <taxon>Onygenaceae</taxon>
        <taxon>Uncinocarpus</taxon>
    </lineage>
</organism>
<dbReference type="OMA" id="QLHTGFW"/>
<dbReference type="HOGENOM" id="CLU_003430_1_0_1"/>
<dbReference type="InterPro" id="IPR051114">
    <property type="entry name" value="Mito_RNA_Proc_CCM1"/>
</dbReference>
<dbReference type="GeneID" id="8442651"/>
<evidence type="ECO:0000256" key="1">
    <source>
        <dbReference type="PROSITE-ProRule" id="PRU00708"/>
    </source>
</evidence>
<dbReference type="Pfam" id="PF13041">
    <property type="entry name" value="PPR_2"/>
    <property type="match status" value="1"/>
</dbReference>
<feature type="region of interest" description="Disordered" evidence="2">
    <location>
        <begin position="868"/>
        <end position="894"/>
    </location>
</feature>
<evidence type="ECO:0000313" key="3">
    <source>
        <dbReference type="EMBL" id="EEP81679.1"/>
    </source>
</evidence>
<dbReference type="PROSITE" id="PS51375">
    <property type="entry name" value="PPR"/>
    <property type="match status" value="1"/>
</dbReference>
<accession>C4JVF2</accession>
<dbReference type="VEuPathDB" id="FungiDB:UREG_06544"/>
<dbReference type="eggNOG" id="KOG4197">
    <property type="taxonomic scope" value="Eukaryota"/>
</dbReference>
<dbReference type="Gene3D" id="1.25.40.10">
    <property type="entry name" value="Tetratricopeptide repeat domain"/>
    <property type="match status" value="2"/>
</dbReference>
<dbReference type="GO" id="GO:0006396">
    <property type="term" value="P:RNA processing"/>
    <property type="evidence" value="ECO:0007669"/>
    <property type="project" value="TreeGrafter"/>
</dbReference>
<dbReference type="KEGG" id="ure:UREG_06544"/>
<dbReference type="RefSeq" id="XP_002583577.1">
    <property type="nucleotide sequence ID" value="XM_002583531.1"/>
</dbReference>
<dbReference type="STRING" id="336963.C4JVF2"/>